<gene>
    <name evidence="2" type="ORF">I6H47_16955</name>
</gene>
<dbReference type="Gene3D" id="1.20.910.10">
    <property type="entry name" value="Heme oxygenase-like"/>
    <property type="match status" value="1"/>
</dbReference>
<dbReference type="SUPFAM" id="SSF48613">
    <property type="entry name" value="Heme oxygenase-like"/>
    <property type="match status" value="1"/>
</dbReference>
<dbReference type="InterPro" id="IPR016084">
    <property type="entry name" value="Haem_Oase-like_multi-hlx"/>
</dbReference>
<dbReference type="RefSeq" id="WP_198499464.1">
    <property type="nucleotide sequence ID" value="NZ_CP065989.1"/>
</dbReference>
<evidence type="ECO:0000256" key="1">
    <source>
        <dbReference type="SAM" id="MobiDB-lite"/>
    </source>
</evidence>
<dbReference type="EMBL" id="CP065989">
    <property type="protein sequence ID" value="QQB14396.1"/>
    <property type="molecule type" value="Genomic_DNA"/>
</dbReference>
<reference evidence="2 3" key="1">
    <citation type="submission" date="2020-12" db="EMBL/GenBank/DDBJ databases">
        <title>FDA dAtabase for Regulatory Grade micrObial Sequences (FDA-ARGOS): Supporting development and validation of Infectious Disease Dx tests.</title>
        <authorList>
            <person name="Sproer C."/>
            <person name="Gronow S."/>
            <person name="Severitt S."/>
            <person name="Schroder I."/>
            <person name="Tallon L."/>
            <person name="Sadzewicz L."/>
            <person name="Zhao X."/>
            <person name="Boylan J."/>
            <person name="Ott S."/>
            <person name="Bowen H."/>
            <person name="Vavikolanu K."/>
            <person name="Mehta A."/>
            <person name="Aluvathingal J."/>
            <person name="Nadendla S."/>
            <person name="Lowell S."/>
            <person name="Myers T."/>
            <person name="Yan Y."/>
            <person name="Sichtig H."/>
        </authorList>
    </citation>
    <scope>NUCLEOTIDE SEQUENCE [LARGE SCALE GENOMIC DNA]</scope>
    <source>
        <strain evidence="2 3">FDAARGOS_990</strain>
    </source>
</reference>
<evidence type="ECO:0000313" key="2">
    <source>
        <dbReference type="EMBL" id="QQB14396.1"/>
    </source>
</evidence>
<dbReference type="Pfam" id="PF14518">
    <property type="entry name" value="Haem_oxygenas_2"/>
    <property type="match status" value="1"/>
</dbReference>
<protein>
    <submittedName>
        <fullName evidence="2">Iron-containing redox enzyme family protein</fullName>
    </submittedName>
</protein>
<dbReference type="Proteomes" id="UP000595374">
    <property type="component" value="Chromosome"/>
</dbReference>
<organism evidence="2 3">
    <name type="scientific">Brevibacterium casei</name>
    <dbReference type="NCBI Taxonomy" id="33889"/>
    <lineage>
        <taxon>Bacteria</taxon>
        <taxon>Bacillati</taxon>
        <taxon>Actinomycetota</taxon>
        <taxon>Actinomycetes</taxon>
        <taxon>Micrococcales</taxon>
        <taxon>Brevibacteriaceae</taxon>
        <taxon>Brevibacterium</taxon>
    </lineage>
</organism>
<accession>A0A7T3ZZ59</accession>
<feature type="compositionally biased region" description="Low complexity" evidence="1">
    <location>
        <begin position="9"/>
        <end position="19"/>
    </location>
</feature>
<proteinExistence type="predicted"/>
<name>A0A7T3ZZ59_9MICO</name>
<feature type="region of interest" description="Disordered" evidence="1">
    <location>
        <begin position="1"/>
        <end position="24"/>
    </location>
</feature>
<sequence>MTTTHIEPAADPTAATTLPGGVPEPRGPLSAALLVVLANEESETDPTLWQPLDEAAAVARRETPDIIGDEDLQLSLFLLHLLHTGPAPFVRGDFEWDPRLIALRRSIEEPFEAALRERTATTDPVPKSGEEVSEALFAMTAEVTQPTLATWASRHATTEQLREFLIHKSIYTLREADAHSWAIPRLRGRAKAALVEIQADEYGGGSPDRVHAEIFARTMRGYGLSDEPDHYLDEVPALTLAAFNAMNLFGLSRRLRGATIGHLAAFEMTSSIPNRLYSRAFSRHGYGADVTEYFDEHVEADAVHEQIAGRDLAGGAADDDPSLIADILFGARACLHLDDLTGAHMLESWQNDRTSLRTPTMPEKG</sequence>
<evidence type="ECO:0000313" key="3">
    <source>
        <dbReference type="Proteomes" id="UP000595374"/>
    </source>
</evidence>
<dbReference type="AlphaFoldDB" id="A0A7T3ZZ59"/>
<dbReference type="SMART" id="SM01236">
    <property type="entry name" value="Haem_oxygenase_2"/>
    <property type="match status" value="1"/>
</dbReference>